<evidence type="ECO:0000256" key="4">
    <source>
        <dbReference type="ARBA" id="ARBA00022691"/>
    </source>
</evidence>
<dbReference type="InterPro" id="IPR014777">
    <property type="entry name" value="4pyrrole_Mease_sub1"/>
</dbReference>
<proteinExistence type="predicted"/>
<evidence type="ECO:0000256" key="6">
    <source>
        <dbReference type="SAM" id="MobiDB-lite"/>
    </source>
</evidence>
<sequence length="334" mass="33242">MSTRRSVGQGPVAPGSAVRNPAANGSGAPGSAARISAARTSAARGAVAPGSVVLVGGGTGAVDLMTVRARRALFSADVVVADRLGPTSVLGDLPKRVRVIDVGKRPGAHAVPQERINEILVAEAVAGNRVVRLKGGDPFLFGRGGEEVAACRARGIAVEVVPGVSSALAAPASACVPVTHRGTASALLVVQGHDELPELAVQAVVTRAATVAVLMGVARLAEHVEALLAAGAGAQTPVAIVEQATTEGERATFTTLGSLVQTCADVGVRSPAVVVLGDVADPALLGLDLHALDVPLTPETLADGAGVDTSAPSDARAYAPHVDAAAREAEVAYA</sequence>
<feature type="compositionally biased region" description="Low complexity" evidence="6">
    <location>
        <begin position="20"/>
        <end position="32"/>
    </location>
</feature>
<protein>
    <recommendedName>
        <fullName evidence="1">uroporphyrinogen-III C-methyltransferase</fullName>
        <ecNumber evidence="1">2.1.1.107</ecNumber>
    </recommendedName>
</protein>
<keyword evidence="2 8" id="KW-0489">Methyltransferase</keyword>
<evidence type="ECO:0000256" key="1">
    <source>
        <dbReference type="ARBA" id="ARBA00012162"/>
    </source>
</evidence>
<dbReference type="GO" id="GO:0032259">
    <property type="term" value="P:methylation"/>
    <property type="evidence" value="ECO:0007669"/>
    <property type="project" value="UniProtKB-KW"/>
</dbReference>
<dbReference type="SUPFAM" id="SSF53790">
    <property type="entry name" value="Tetrapyrrole methylase"/>
    <property type="match status" value="1"/>
</dbReference>
<feature type="region of interest" description="Disordered" evidence="6">
    <location>
        <begin position="1"/>
        <end position="32"/>
    </location>
</feature>
<organism evidence="8 9">
    <name type="scientific">Flavimobilis soli</name>
    <dbReference type="NCBI Taxonomy" id="442709"/>
    <lineage>
        <taxon>Bacteria</taxon>
        <taxon>Bacillati</taxon>
        <taxon>Actinomycetota</taxon>
        <taxon>Actinomycetes</taxon>
        <taxon>Micrococcales</taxon>
        <taxon>Jonesiaceae</taxon>
        <taxon>Flavimobilis</taxon>
    </lineage>
</organism>
<keyword evidence="3 8" id="KW-0808">Transferase</keyword>
<dbReference type="GO" id="GO:0004851">
    <property type="term" value="F:uroporphyrin-III C-methyltransferase activity"/>
    <property type="evidence" value="ECO:0007669"/>
    <property type="project" value="UniProtKB-EC"/>
</dbReference>
<dbReference type="EC" id="2.1.1.107" evidence="1"/>
<dbReference type="Proteomes" id="UP000221394">
    <property type="component" value="Unassembled WGS sequence"/>
</dbReference>
<keyword evidence="4" id="KW-0949">S-adenosyl-L-methionine</keyword>
<name>A0A2A9EDZ9_9MICO</name>
<dbReference type="InterPro" id="IPR050161">
    <property type="entry name" value="Siro_Cobalamin_biosynth"/>
</dbReference>
<dbReference type="Gene3D" id="3.30.950.10">
    <property type="entry name" value="Methyltransferase, Cobalt-precorrin-4 Transmethylase, Domain 2"/>
    <property type="match status" value="1"/>
</dbReference>
<evidence type="ECO:0000313" key="8">
    <source>
        <dbReference type="EMBL" id="PFG37144.1"/>
    </source>
</evidence>
<dbReference type="InterPro" id="IPR000878">
    <property type="entry name" value="4pyrrol_Mease"/>
</dbReference>
<dbReference type="InterPro" id="IPR035996">
    <property type="entry name" value="4pyrrol_Methylase_sf"/>
</dbReference>
<dbReference type="NCBIfam" id="TIGR01469">
    <property type="entry name" value="cobA_cysG_Cterm"/>
    <property type="match status" value="1"/>
</dbReference>
<reference evidence="8 9" key="1">
    <citation type="submission" date="2017-10" db="EMBL/GenBank/DDBJ databases">
        <title>Sequencing the genomes of 1000 actinobacteria strains.</title>
        <authorList>
            <person name="Klenk H.-P."/>
        </authorList>
    </citation>
    <scope>NUCLEOTIDE SEQUENCE [LARGE SCALE GENOMIC DNA]</scope>
    <source>
        <strain evidence="8 9">DSM 21574</strain>
    </source>
</reference>
<dbReference type="FunFam" id="3.40.1010.10:FF:000001">
    <property type="entry name" value="Siroheme synthase"/>
    <property type="match status" value="1"/>
</dbReference>
<feature type="domain" description="Tetrapyrrole methylase" evidence="7">
    <location>
        <begin position="52"/>
        <end position="259"/>
    </location>
</feature>
<evidence type="ECO:0000256" key="2">
    <source>
        <dbReference type="ARBA" id="ARBA00022603"/>
    </source>
</evidence>
<evidence type="ECO:0000256" key="5">
    <source>
        <dbReference type="ARBA" id="ARBA00023244"/>
    </source>
</evidence>
<evidence type="ECO:0000259" key="7">
    <source>
        <dbReference type="Pfam" id="PF00590"/>
    </source>
</evidence>
<dbReference type="CDD" id="cd11642">
    <property type="entry name" value="SUMT"/>
    <property type="match status" value="1"/>
</dbReference>
<dbReference type="Gene3D" id="3.40.1010.10">
    <property type="entry name" value="Cobalt-precorrin-4 Transmethylase, Domain 1"/>
    <property type="match status" value="1"/>
</dbReference>
<dbReference type="InterPro" id="IPR006366">
    <property type="entry name" value="CobA/CysG_C"/>
</dbReference>
<evidence type="ECO:0000256" key="3">
    <source>
        <dbReference type="ARBA" id="ARBA00022679"/>
    </source>
</evidence>
<keyword evidence="5" id="KW-0627">Porphyrin biosynthesis</keyword>
<comment type="caution">
    <text evidence="8">The sequence shown here is derived from an EMBL/GenBank/DDBJ whole genome shotgun (WGS) entry which is preliminary data.</text>
</comment>
<dbReference type="PANTHER" id="PTHR45790:SF3">
    <property type="entry name" value="S-ADENOSYL-L-METHIONINE-DEPENDENT UROPORPHYRINOGEN III METHYLTRANSFERASE, CHLOROPLASTIC"/>
    <property type="match status" value="1"/>
</dbReference>
<dbReference type="OrthoDB" id="9815856at2"/>
<dbReference type="AlphaFoldDB" id="A0A2A9EDZ9"/>
<dbReference type="PANTHER" id="PTHR45790">
    <property type="entry name" value="SIROHEME SYNTHASE-RELATED"/>
    <property type="match status" value="1"/>
</dbReference>
<evidence type="ECO:0000313" key="9">
    <source>
        <dbReference type="Proteomes" id="UP000221394"/>
    </source>
</evidence>
<dbReference type="InterPro" id="IPR014776">
    <property type="entry name" value="4pyrrole_Mease_sub2"/>
</dbReference>
<accession>A0A2A9EDZ9</accession>
<dbReference type="EMBL" id="PDJH01000001">
    <property type="protein sequence ID" value="PFG37144.1"/>
    <property type="molecule type" value="Genomic_DNA"/>
</dbReference>
<dbReference type="GO" id="GO:0019354">
    <property type="term" value="P:siroheme biosynthetic process"/>
    <property type="evidence" value="ECO:0007669"/>
    <property type="project" value="InterPro"/>
</dbReference>
<gene>
    <name evidence="8" type="ORF">ATL41_1892</name>
</gene>
<dbReference type="RefSeq" id="WP_098458232.1">
    <property type="nucleotide sequence ID" value="NZ_PDJH01000001.1"/>
</dbReference>
<dbReference type="Pfam" id="PF00590">
    <property type="entry name" value="TP_methylase"/>
    <property type="match status" value="1"/>
</dbReference>
<dbReference type="NCBIfam" id="NF004790">
    <property type="entry name" value="PRK06136.1"/>
    <property type="match status" value="1"/>
</dbReference>
<keyword evidence="9" id="KW-1185">Reference proteome</keyword>